<dbReference type="EMBL" id="CAJNOQ010001698">
    <property type="protein sequence ID" value="CAF0912949.1"/>
    <property type="molecule type" value="Genomic_DNA"/>
</dbReference>
<evidence type="ECO:0000313" key="5">
    <source>
        <dbReference type="EMBL" id="CAF3693651.1"/>
    </source>
</evidence>
<dbReference type="InterPro" id="IPR033512">
    <property type="entry name" value="TFG"/>
</dbReference>
<dbReference type="GO" id="GO:0070971">
    <property type="term" value="C:endoplasmic reticulum exit site"/>
    <property type="evidence" value="ECO:0007669"/>
    <property type="project" value="TreeGrafter"/>
</dbReference>
<dbReference type="InterPro" id="IPR053793">
    <property type="entry name" value="PB1-like"/>
</dbReference>
<dbReference type="Proteomes" id="UP000663829">
    <property type="component" value="Unassembled WGS sequence"/>
</dbReference>
<dbReference type="OrthoDB" id="1594986at2759"/>
<comment type="caution">
    <text evidence="3">The sequence shown here is derived from an EMBL/GenBank/DDBJ whole genome shotgun (WGS) entry which is preliminary data.</text>
</comment>
<evidence type="ECO:0000256" key="1">
    <source>
        <dbReference type="SAM" id="MobiDB-lite"/>
    </source>
</evidence>
<organism evidence="3 7">
    <name type="scientific">Didymodactylos carnosus</name>
    <dbReference type="NCBI Taxonomy" id="1234261"/>
    <lineage>
        <taxon>Eukaryota</taxon>
        <taxon>Metazoa</taxon>
        <taxon>Spiralia</taxon>
        <taxon>Gnathifera</taxon>
        <taxon>Rotifera</taxon>
        <taxon>Eurotatoria</taxon>
        <taxon>Bdelloidea</taxon>
        <taxon>Philodinida</taxon>
        <taxon>Philodinidae</taxon>
        <taxon>Didymodactylos</taxon>
    </lineage>
</organism>
<dbReference type="Gene3D" id="3.10.20.90">
    <property type="entry name" value="Phosphatidylinositol 3-kinase Catalytic Subunit, Chain A, domain 1"/>
    <property type="match status" value="1"/>
</dbReference>
<dbReference type="PANTHER" id="PTHR15335:SF7">
    <property type="entry name" value="PROTEIN TFG"/>
    <property type="match status" value="1"/>
</dbReference>
<dbReference type="Proteomes" id="UP000677228">
    <property type="component" value="Unassembled WGS sequence"/>
</dbReference>
<accession>A0A814ACS5</accession>
<feature type="region of interest" description="Disordered" evidence="1">
    <location>
        <begin position="252"/>
        <end position="330"/>
    </location>
</feature>
<dbReference type="Proteomes" id="UP000681722">
    <property type="component" value="Unassembled WGS sequence"/>
</dbReference>
<dbReference type="EMBL" id="CAJOBC010001698">
    <property type="protein sequence ID" value="CAF3693651.1"/>
    <property type="molecule type" value="Genomic_DNA"/>
</dbReference>
<dbReference type="SMART" id="SM00666">
    <property type="entry name" value="PB1"/>
    <property type="match status" value="1"/>
</dbReference>
<dbReference type="EMBL" id="CAJNOK010020825">
    <property type="protein sequence ID" value="CAF1322537.1"/>
    <property type="molecule type" value="Genomic_DNA"/>
</dbReference>
<feature type="domain" description="PB1" evidence="2">
    <location>
        <begin position="28"/>
        <end position="109"/>
    </location>
</feature>
<dbReference type="InterPro" id="IPR000270">
    <property type="entry name" value="PB1_dom"/>
</dbReference>
<evidence type="ECO:0000259" key="2">
    <source>
        <dbReference type="PROSITE" id="PS51745"/>
    </source>
</evidence>
<dbReference type="Proteomes" id="UP000682733">
    <property type="component" value="Unassembled WGS sequence"/>
</dbReference>
<dbReference type="GO" id="GO:0048208">
    <property type="term" value="P:COPII vesicle coating"/>
    <property type="evidence" value="ECO:0007669"/>
    <property type="project" value="InterPro"/>
</dbReference>
<dbReference type="EMBL" id="CAJOBA010042432">
    <property type="protein sequence ID" value="CAF4133000.1"/>
    <property type="molecule type" value="Genomic_DNA"/>
</dbReference>
<feature type="region of interest" description="Disordered" evidence="1">
    <location>
        <begin position="354"/>
        <end position="384"/>
    </location>
</feature>
<sequence length="457" mass="50898">MDINGATTPTSTTTTSVPSNVRDKLSNKIIIKAQLNDDIRKIMIHNEELTLDELSLMMERVFVGKINSTDQLIIKYLDDDGDKITLLTDSDLTVALHFHQILRLYLYIDGYETTAKETSIDVKTFRHELQQIQSSVQTILDRLQAQPALLSRKTIENEKSYNTAVAESHEIPLQQTAHIQEEFDPNKQQQHQQRSGTPDNMISKPLLSNTGANNEVQKGFELGKIYLEFIVEAIKSKGFFSIHLKKCYTQQTESATESNKPLRPPPLSSNLYNQTNPLYTQMPSLPPLAKFSTSVPQYPPDHQMMPDSSQQYIGQSQTSQQQSQEPSSALSASIVHPYYHQQAVNQQQQWPSHYNISQHPSTSNDQGFHATQTAQQASSGSSNYPSNYLAAQAASSIPPATIQPSSYMPPQVPGTIGMAPPSPGMFNAANQPPNPFAGGMQYGQSIQYPKVPQQPPR</sequence>
<dbReference type="PANTHER" id="PTHR15335">
    <property type="entry name" value="PROTEIN TFG"/>
    <property type="match status" value="1"/>
</dbReference>
<feature type="compositionally biased region" description="Low complexity" evidence="1">
    <location>
        <begin position="308"/>
        <end position="330"/>
    </location>
</feature>
<proteinExistence type="predicted"/>
<dbReference type="Pfam" id="PF00564">
    <property type="entry name" value="PB1"/>
    <property type="match status" value="1"/>
</dbReference>
<evidence type="ECO:0000313" key="6">
    <source>
        <dbReference type="EMBL" id="CAF4133000.1"/>
    </source>
</evidence>
<feature type="compositionally biased region" description="Low complexity" evidence="1">
    <location>
        <begin position="370"/>
        <end position="382"/>
    </location>
</feature>
<evidence type="ECO:0000313" key="4">
    <source>
        <dbReference type="EMBL" id="CAF1322537.1"/>
    </source>
</evidence>
<name>A0A814ACS5_9BILA</name>
<keyword evidence="7" id="KW-1185">Reference proteome</keyword>
<evidence type="ECO:0000313" key="7">
    <source>
        <dbReference type="Proteomes" id="UP000663829"/>
    </source>
</evidence>
<evidence type="ECO:0000313" key="3">
    <source>
        <dbReference type="EMBL" id="CAF0912949.1"/>
    </source>
</evidence>
<dbReference type="SUPFAM" id="SSF54277">
    <property type="entry name" value="CAD &amp; PB1 domains"/>
    <property type="match status" value="1"/>
</dbReference>
<gene>
    <name evidence="3" type="ORF">GPM918_LOCUS9244</name>
    <name evidence="4" type="ORF">OVA965_LOCUS29507</name>
    <name evidence="5" type="ORF">SRO942_LOCUS9245</name>
    <name evidence="6" type="ORF">TMI583_LOCUS30282</name>
</gene>
<feature type="region of interest" description="Disordered" evidence="1">
    <location>
        <begin position="419"/>
        <end position="457"/>
    </location>
</feature>
<dbReference type="PROSITE" id="PS51745">
    <property type="entry name" value="PB1"/>
    <property type="match status" value="1"/>
</dbReference>
<dbReference type="AlphaFoldDB" id="A0A814ACS5"/>
<protein>
    <recommendedName>
        <fullName evidence="2">PB1 domain-containing protein</fullName>
    </recommendedName>
</protein>
<dbReference type="GO" id="GO:0042802">
    <property type="term" value="F:identical protein binding"/>
    <property type="evidence" value="ECO:0007669"/>
    <property type="project" value="InterPro"/>
</dbReference>
<feature type="compositionally biased region" description="Polar residues" evidence="1">
    <location>
        <begin position="268"/>
        <end position="283"/>
    </location>
</feature>
<reference evidence="3" key="1">
    <citation type="submission" date="2021-02" db="EMBL/GenBank/DDBJ databases">
        <authorList>
            <person name="Nowell W R."/>
        </authorList>
    </citation>
    <scope>NUCLEOTIDE SEQUENCE</scope>
</reference>
<feature type="compositionally biased region" description="Polar residues" evidence="1">
    <location>
        <begin position="354"/>
        <end position="366"/>
    </location>
</feature>